<evidence type="ECO:0000256" key="4">
    <source>
        <dbReference type="ARBA" id="ARBA00022475"/>
    </source>
</evidence>
<keyword evidence="9" id="KW-1185">Reference proteome</keyword>
<comment type="function">
    <text evidence="6">Has immunoglobulin-binding and hemagglutination properties, and can bind to mannose. Essential for virulence. May be involved in LPS biosynthesis or polysaccharide transport.</text>
</comment>
<dbReference type="GO" id="GO:0030246">
    <property type="term" value="F:carbohydrate binding"/>
    <property type="evidence" value="ECO:0007669"/>
    <property type="project" value="UniProtKB-KW"/>
</dbReference>
<evidence type="ECO:0000313" key="8">
    <source>
        <dbReference type="EMBL" id="AWB21452.1"/>
    </source>
</evidence>
<evidence type="ECO:0000256" key="7">
    <source>
        <dbReference type="SAM" id="SignalP"/>
    </source>
</evidence>
<gene>
    <name evidence="8" type="ORF">DA075_11420</name>
</gene>
<name>A0A2R4WIS9_9HYPH</name>
<dbReference type="GO" id="GO:0016020">
    <property type="term" value="C:membrane"/>
    <property type="evidence" value="ECO:0007669"/>
    <property type="project" value="UniProtKB-SubCell"/>
</dbReference>
<feature type="signal peptide" evidence="7">
    <location>
        <begin position="1"/>
        <end position="22"/>
    </location>
</feature>
<evidence type="ECO:0000256" key="1">
    <source>
        <dbReference type="ARBA" id="ARBA00004167"/>
    </source>
</evidence>
<dbReference type="Proteomes" id="UP000244755">
    <property type="component" value="Chromosome 1"/>
</dbReference>
<keyword evidence="4" id="KW-1003">Cell membrane</keyword>
<dbReference type="EMBL" id="CP028843">
    <property type="protein sequence ID" value="AWB21452.1"/>
    <property type="molecule type" value="Genomic_DNA"/>
</dbReference>
<evidence type="ECO:0000256" key="5">
    <source>
        <dbReference type="ARBA" id="ARBA00022734"/>
    </source>
</evidence>
<accession>A0A2R4WIS9</accession>
<dbReference type="RefSeq" id="WP_099953325.1">
    <property type="nucleotide sequence ID" value="NZ_CP028843.1"/>
</dbReference>
<evidence type="ECO:0000256" key="2">
    <source>
        <dbReference type="ARBA" id="ARBA00010270"/>
    </source>
</evidence>
<proteinExistence type="inferred from homology"/>
<protein>
    <recommendedName>
        <fullName evidence="3">Lectin-like protein BA14k</fullName>
    </recommendedName>
</protein>
<evidence type="ECO:0000256" key="6">
    <source>
        <dbReference type="ARBA" id="ARBA00025321"/>
    </source>
</evidence>
<feature type="chain" id="PRO_5015348364" description="Lectin-like protein BA14k" evidence="7">
    <location>
        <begin position="23"/>
        <end position="142"/>
    </location>
</feature>
<dbReference type="InterPro" id="IPR012413">
    <property type="entry name" value="BA14K"/>
</dbReference>
<comment type="similarity">
    <text evidence="2">Belongs to the BA14k family.</text>
</comment>
<comment type="subcellular location">
    <subcellularLocation>
        <location evidence="1">Membrane</location>
        <topology evidence="1">Single-pass membrane protein</topology>
    </subcellularLocation>
</comment>
<sequence length="142" mass="14290">MKLSLVIAATVAAMVAGSPASAAPAGTTAGAALLRGDLPTEFSQYRRFGRPYGYRRGYGVRRGYGYRRGPGVGAAVGAGVAGLAAGAIIGGAIANSQSQAAPVVVQGGPDPETVAACARRFRSYDPASGTYLSNDGTRRPCP</sequence>
<keyword evidence="5" id="KW-0430">Lectin</keyword>
<evidence type="ECO:0000256" key="3">
    <source>
        <dbReference type="ARBA" id="ARBA00020552"/>
    </source>
</evidence>
<dbReference type="KEGG" id="mee:DA075_11420"/>
<dbReference type="Pfam" id="PF07886">
    <property type="entry name" value="BA14K"/>
    <property type="match status" value="1"/>
</dbReference>
<dbReference type="AlphaFoldDB" id="A0A2R4WIS9"/>
<organism evidence="8 9">
    <name type="scientific">Methylobacterium currus</name>
    <dbReference type="NCBI Taxonomy" id="2051553"/>
    <lineage>
        <taxon>Bacteria</taxon>
        <taxon>Pseudomonadati</taxon>
        <taxon>Pseudomonadota</taxon>
        <taxon>Alphaproteobacteria</taxon>
        <taxon>Hyphomicrobiales</taxon>
        <taxon>Methylobacteriaceae</taxon>
        <taxon>Methylobacterium</taxon>
    </lineage>
</organism>
<keyword evidence="7" id="KW-0732">Signal</keyword>
<keyword evidence="4" id="KW-0472">Membrane</keyword>
<dbReference type="OrthoDB" id="8256082at2"/>
<reference evidence="8 9" key="1">
    <citation type="submission" date="2018-04" db="EMBL/GenBank/DDBJ databases">
        <title>Methylobacterium sp. PR1016A genome.</title>
        <authorList>
            <person name="Park W."/>
        </authorList>
    </citation>
    <scope>NUCLEOTIDE SEQUENCE [LARGE SCALE GENOMIC DNA]</scope>
    <source>
        <strain evidence="8 9">PR1016A</strain>
    </source>
</reference>
<evidence type="ECO:0000313" key="9">
    <source>
        <dbReference type="Proteomes" id="UP000244755"/>
    </source>
</evidence>